<keyword evidence="3" id="KW-1185">Reference proteome</keyword>
<dbReference type="InterPro" id="IPR056157">
    <property type="entry name" value="TPR_IFT80_172_dom"/>
</dbReference>
<accession>A0A9W9Y9H1</accession>
<gene>
    <name evidence="2" type="primary">IFT80_3</name>
    <name evidence="2" type="ORF">OS493_040395</name>
</gene>
<dbReference type="AlphaFoldDB" id="A0A9W9Y9H1"/>
<dbReference type="Pfam" id="PF23387">
    <property type="entry name" value="TPR_IFT80_172"/>
    <property type="match status" value="1"/>
</dbReference>
<evidence type="ECO:0000313" key="2">
    <source>
        <dbReference type="EMBL" id="KAJ7308644.1"/>
    </source>
</evidence>
<dbReference type="OrthoDB" id="408728at2759"/>
<comment type="caution">
    <text evidence="2">The sequence shown here is derived from an EMBL/GenBank/DDBJ whole genome shotgun (WGS) entry which is preliminary data.</text>
</comment>
<dbReference type="EMBL" id="MU828141">
    <property type="protein sequence ID" value="KAJ7308644.1"/>
    <property type="molecule type" value="Genomic_DNA"/>
</dbReference>
<protein>
    <submittedName>
        <fullName evidence="2">Intraflagellar transport protein 80</fullName>
    </submittedName>
</protein>
<dbReference type="Proteomes" id="UP001163046">
    <property type="component" value="Unassembled WGS sequence"/>
</dbReference>
<feature type="non-terminal residue" evidence="2">
    <location>
        <position position="1"/>
    </location>
</feature>
<proteinExistence type="predicted"/>
<organism evidence="2 3">
    <name type="scientific">Desmophyllum pertusum</name>
    <dbReference type="NCBI Taxonomy" id="174260"/>
    <lineage>
        <taxon>Eukaryota</taxon>
        <taxon>Metazoa</taxon>
        <taxon>Cnidaria</taxon>
        <taxon>Anthozoa</taxon>
        <taxon>Hexacorallia</taxon>
        <taxon>Scleractinia</taxon>
        <taxon>Caryophylliina</taxon>
        <taxon>Caryophylliidae</taxon>
        <taxon>Desmophyllum</taxon>
    </lineage>
</organism>
<sequence>MDALLYGTILAAVYVDQDILPKTLLEKRFQELLQADQVPININSTSKEIPHQGRTECRDGSRLPAVLKKQSTHTLASWYSRLLNLLLNTETHVDPVLAYRQKYLEKFDRKETSKRFLPLVCTG</sequence>
<feature type="domain" description="IFT80/172/WDR35 TPR" evidence="1">
    <location>
        <begin position="79"/>
        <end position="117"/>
    </location>
</feature>
<evidence type="ECO:0000313" key="3">
    <source>
        <dbReference type="Proteomes" id="UP001163046"/>
    </source>
</evidence>
<name>A0A9W9Y9H1_9CNID</name>
<reference evidence="2" key="1">
    <citation type="submission" date="2023-01" db="EMBL/GenBank/DDBJ databases">
        <title>Genome assembly of the deep-sea coral Lophelia pertusa.</title>
        <authorList>
            <person name="Herrera S."/>
            <person name="Cordes E."/>
        </authorList>
    </citation>
    <scope>NUCLEOTIDE SEQUENCE</scope>
    <source>
        <strain evidence="2">USNM1676648</strain>
        <tissue evidence="2">Polyp</tissue>
    </source>
</reference>
<evidence type="ECO:0000259" key="1">
    <source>
        <dbReference type="Pfam" id="PF23387"/>
    </source>
</evidence>